<dbReference type="PANTHER" id="PTHR43464:SF19">
    <property type="entry name" value="UBIQUINONE BIOSYNTHESIS O-METHYLTRANSFERASE, MITOCHONDRIAL"/>
    <property type="match status" value="1"/>
</dbReference>
<dbReference type="InterPro" id="IPR013216">
    <property type="entry name" value="Methyltransf_11"/>
</dbReference>
<evidence type="ECO:0000256" key="1">
    <source>
        <dbReference type="ARBA" id="ARBA00022603"/>
    </source>
</evidence>
<evidence type="ECO:0000259" key="4">
    <source>
        <dbReference type="Pfam" id="PF08241"/>
    </source>
</evidence>
<sequence length="236" mass="26131">MKRGSQIVNQWHEKSVTHWDQFAADWHANSDHMWEKGSRRTILPFLQRQVSEADGPVLDAGCGDGYASCKLASLGYAVEGIDIAGEMIRLANDRATKDGLSIRFQTGDISQLPFGDDTFAGMLAINVVEFTSSPLKTIRELRRVLLPGGTLVLGILGPTAGPRAHSYRRLYDEETIQNTMMPWEAKKLATENGFILLDEEPVYKEGVTPDIAGRLSVELREAVSFLTLFAFRKSGS</sequence>
<dbReference type="EMBL" id="CP069127">
    <property type="protein sequence ID" value="QRG70733.1"/>
    <property type="molecule type" value="Genomic_DNA"/>
</dbReference>
<accession>A0ABX7FY82</accession>
<gene>
    <name evidence="5" type="ORF">JNE38_22800</name>
</gene>
<evidence type="ECO:0000313" key="6">
    <source>
        <dbReference type="Proteomes" id="UP000596248"/>
    </source>
</evidence>
<dbReference type="GO" id="GO:0032259">
    <property type="term" value="P:methylation"/>
    <property type="evidence" value="ECO:0007669"/>
    <property type="project" value="UniProtKB-KW"/>
</dbReference>
<keyword evidence="2" id="KW-0808">Transferase</keyword>
<reference evidence="5 6" key="1">
    <citation type="submission" date="2021-01" db="EMBL/GenBank/DDBJ databases">
        <title>Identification of strong promoters based on the transcriptome of Brevibacillus choshinensis.</title>
        <authorList>
            <person name="Yao D."/>
            <person name="Zhang K."/>
            <person name="Wu J."/>
        </authorList>
    </citation>
    <scope>NUCLEOTIDE SEQUENCE [LARGE SCALE GENOMIC DNA]</scope>
    <source>
        <strain evidence="5 6">HPD31-SP3</strain>
    </source>
</reference>
<dbReference type="CDD" id="cd02440">
    <property type="entry name" value="AdoMet_MTases"/>
    <property type="match status" value="1"/>
</dbReference>
<dbReference type="PANTHER" id="PTHR43464">
    <property type="entry name" value="METHYLTRANSFERASE"/>
    <property type="match status" value="1"/>
</dbReference>
<evidence type="ECO:0000256" key="3">
    <source>
        <dbReference type="ARBA" id="ARBA00022691"/>
    </source>
</evidence>
<dbReference type="Gene3D" id="3.40.50.150">
    <property type="entry name" value="Vaccinia Virus protein VP39"/>
    <property type="match status" value="1"/>
</dbReference>
<dbReference type="InterPro" id="IPR029063">
    <property type="entry name" value="SAM-dependent_MTases_sf"/>
</dbReference>
<feature type="domain" description="Methyltransferase type 11" evidence="4">
    <location>
        <begin position="58"/>
        <end position="153"/>
    </location>
</feature>
<dbReference type="SUPFAM" id="SSF53335">
    <property type="entry name" value="S-adenosyl-L-methionine-dependent methyltransferases"/>
    <property type="match status" value="1"/>
</dbReference>
<protein>
    <submittedName>
        <fullName evidence="5">Class I SAM-dependent methyltransferase</fullName>
    </submittedName>
</protein>
<keyword evidence="3" id="KW-0949">S-adenosyl-L-methionine</keyword>
<name>A0ABX7FY82_BRECH</name>
<evidence type="ECO:0000256" key="2">
    <source>
        <dbReference type="ARBA" id="ARBA00022679"/>
    </source>
</evidence>
<dbReference type="Pfam" id="PF08241">
    <property type="entry name" value="Methyltransf_11"/>
    <property type="match status" value="1"/>
</dbReference>
<dbReference type="Proteomes" id="UP000596248">
    <property type="component" value="Chromosome"/>
</dbReference>
<dbReference type="GO" id="GO:0008168">
    <property type="term" value="F:methyltransferase activity"/>
    <property type="evidence" value="ECO:0007669"/>
    <property type="project" value="UniProtKB-KW"/>
</dbReference>
<organism evidence="5 6">
    <name type="scientific">Brevibacillus choshinensis</name>
    <dbReference type="NCBI Taxonomy" id="54911"/>
    <lineage>
        <taxon>Bacteria</taxon>
        <taxon>Bacillati</taxon>
        <taxon>Bacillota</taxon>
        <taxon>Bacilli</taxon>
        <taxon>Bacillales</taxon>
        <taxon>Paenibacillaceae</taxon>
        <taxon>Brevibacillus</taxon>
    </lineage>
</organism>
<keyword evidence="1 5" id="KW-0489">Methyltransferase</keyword>
<evidence type="ECO:0000313" key="5">
    <source>
        <dbReference type="EMBL" id="QRG70733.1"/>
    </source>
</evidence>
<keyword evidence="6" id="KW-1185">Reference proteome</keyword>
<proteinExistence type="predicted"/>